<feature type="coiled-coil region" evidence="3">
    <location>
        <begin position="399"/>
        <end position="517"/>
    </location>
</feature>
<feature type="compositionally biased region" description="Low complexity" evidence="4">
    <location>
        <begin position="622"/>
        <end position="640"/>
    </location>
</feature>
<feature type="compositionally biased region" description="Basic and acidic residues" evidence="4">
    <location>
        <begin position="36"/>
        <end position="54"/>
    </location>
</feature>
<name>A0A9Q1R475_9SOLA</name>
<dbReference type="PANTHER" id="PTHR31580:SF5">
    <property type="entry name" value="FILAMENT-LIKE PLANT PROTEIN 1-RELATED"/>
    <property type="match status" value="1"/>
</dbReference>
<dbReference type="EMBL" id="JAJAGQ010000015">
    <property type="protein sequence ID" value="KAJ8541714.1"/>
    <property type="molecule type" value="Genomic_DNA"/>
</dbReference>
<feature type="region of interest" description="Disordered" evidence="4">
    <location>
        <begin position="13"/>
        <end position="63"/>
    </location>
</feature>
<dbReference type="AlphaFoldDB" id="A0A9Q1R475"/>
<keyword evidence="2 3" id="KW-0175">Coiled coil</keyword>
<sequence length="666" mass="74052">MVIEMEKRKWLWKRRPSDKSPGETESSGSLSSYSERYSDEQDALKEFPDHDKQSPEVTSKAAIIDDESKESLRCLTEKLSAALVNVSAKEDLVKQHAKVAEEAIAGWEKAENEVAALKQQLDAAVQQNLTLEVRVSHLDGALKECVRQLRQARDEQEKRIQDAMAEKNEWQSEKTALEKQLLKLQTQVEEAGKAETPASTDHDILIRLKCLEKENTALKVELRSCSEVLEIRTIERDLSTQAAETASKQQLESIKKVTRLEAECRKLQAMARKTSPFNDQRSSAVSSFYVDSVTDSQSDSGERLNTVDNLSKLETREYEPSYSNSWASALIAELDQFKNEKSMPKTLAACSIEIDMMDDFLEMEQLAALSETANKTPSVTSDAVAHDSPNVENPLVAEYDSMSQRVAELEQKLEKIEAEKAELENALSESQDALKVSSVQLKETQTRLEELQKELDVVNESKELLEFQLYSMEVEARTMSVNIGSLKTQVEREKSLSSDMEAKYHELENELRKRAQEVELQQTSGSKGELKIKQEDLAVAADKLAECQKTIASLGKQLQSLATLEDFLIDTANIPGGGSVAKAGELWKLHVNETFTPKRDSDPSKVEEENASHSANGNEGESPASSSSSSTSSTTQATTAKGKNGFGKLFSRSKNALPTLKVNVDK</sequence>
<dbReference type="Gene3D" id="1.10.287.1490">
    <property type="match status" value="1"/>
</dbReference>
<gene>
    <name evidence="5" type="ORF">K7X08_002530</name>
</gene>
<reference evidence="6" key="1">
    <citation type="journal article" date="2023" name="Proc. Natl. Acad. Sci. U.S.A.">
        <title>Genomic and structural basis for evolution of tropane alkaloid biosynthesis.</title>
        <authorList>
            <person name="Wanga Y.-J."/>
            <person name="Taina T."/>
            <person name="Yua J.-Y."/>
            <person name="Lia J."/>
            <person name="Xua B."/>
            <person name="Chenc J."/>
            <person name="D'Auriad J.C."/>
            <person name="Huanga J.-P."/>
            <person name="Huanga S.-X."/>
        </authorList>
    </citation>
    <scope>NUCLEOTIDE SEQUENCE [LARGE SCALE GENOMIC DNA]</scope>
    <source>
        <strain evidence="6">cv. KIB-2019</strain>
    </source>
</reference>
<feature type="compositionally biased region" description="Basic and acidic residues" evidence="4">
    <location>
        <begin position="594"/>
        <end position="611"/>
    </location>
</feature>
<dbReference type="OrthoDB" id="128924at2759"/>
<evidence type="ECO:0000256" key="3">
    <source>
        <dbReference type="SAM" id="Coils"/>
    </source>
</evidence>
<organism evidence="5 6">
    <name type="scientific">Anisodus acutangulus</name>
    <dbReference type="NCBI Taxonomy" id="402998"/>
    <lineage>
        <taxon>Eukaryota</taxon>
        <taxon>Viridiplantae</taxon>
        <taxon>Streptophyta</taxon>
        <taxon>Embryophyta</taxon>
        <taxon>Tracheophyta</taxon>
        <taxon>Spermatophyta</taxon>
        <taxon>Magnoliopsida</taxon>
        <taxon>eudicotyledons</taxon>
        <taxon>Gunneridae</taxon>
        <taxon>Pentapetalae</taxon>
        <taxon>asterids</taxon>
        <taxon>lamiids</taxon>
        <taxon>Solanales</taxon>
        <taxon>Solanaceae</taxon>
        <taxon>Solanoideae</taxon>
        <taxon>Hyoscyameae</taxon>
        <taxon>Anisodus</taxon>
    </lineage>
</organism>
<evidence type="ECO:0000313" key="6">
    <source>
        <dbReference type="Proteomes" id="UP001152561"/>
    </source>
</evidence>
<evidence type="ECO:0000256" key="2">
    <source>
        <dbReference type="ARBA" id="ARBA00023054"/>
    </source>
</evidence>
<feature type="compositionally biased region" description="Low complexity" evidence="4">
    <location>
        <begin position="23"/>
        <end position="35"/>
    </location>
</feature>
<feature type="region of interest" description="Disordered" evidence="4">
    <location>
        <begin position="594"/>
        <end position="650"/>
    </location>
</feature>
<evidence type="ECO:0008006" key="7">
    <source>
        <dbReference type="Google" id="ProtNLM"/>
    </source>
</evidence>
<comment type="caution">
    <text evidence="5">The sequence shown here is derived from an EMBL/GenBank/DDBJ whole genome shotgun (WGS) entry which is preliminary data.</text>
</comment>
<keyword evidence="6" id="KW-1185">Reference proteome</keyword>
<feature type="compositionally biased region" description="Basic and acidic residues" evidence="4">
    <location>
        <begin position="13"/>
        <end position="22"/>
    </location>
</feature>
<dbReference type="Proteomes" id="UP001152561">
    <property type="component" value="Unassembled WGS sequence"/>
</dbReference>
<evidence type="ECO:0000256" key="4">
    <source>
        <dbReference type="SAM" id="MobiDB-lite"/>
    </source>
</evidence>
<accession>A0A9Q1R475</accession>
<evidence type="ECO:0000256" key="1">
    <source>
        <dbReference type="ARBA" id="ARBA00005921"/>
    </source>
</evidence>
<protein>
    <recommendedName>
        <fullName evidence="7">Filament-like plant protein</fullName>
    </recommendedName>
</protein>
<dbReference type="SUPFAM" id="SSF57997">
    <property type="entry name" value="Tropomyosin"/>
    <property type="match status" value="1"/>
</dbReference>
<evidence type="ECO:0000313" key="5">
    <source>
        <dbReference type="EMBL" id="KAJ8541714.1"/>
    </source>
</evidence>
<dbReference type="Pfam" id="PF05911">
    <property type="entry name" value="FPP"/>
    <property type="match status" value="3"/>
</dbReference>
<feature type="coiled-coil region" evidence="3">
    <location>
        <begin position="100"/>
        <end position="228"/>
    </location>
</feature>
<dbReference type="PANTHER" id="PTHR31580">
    <property type="entry name" value="FILAMENT-LIKE PLANT PROTEIN 4"/>
    <property type="match status" value="1"/>
</dbReference>
<dbReference type="InterPro" id="IPR008587">
    <property type="entry name" value="FPP_plant"/>
</dbReference>
<comment type="similarity">
    <text evidence="1">Belongs to the FPP family.</text>
</comment>
<proteinExistence type="inferred from homology"/>